<evidence type="ECO:0000313" key="2">
    <source>
        <dbReference type="EMBL" id="MDC2744568.1"/>
    </source>
</evidence>
<accession>A0AAW6HKP8</accession>
<dbReference type="InterPro" id="IPR006190">
    <property type="entry name" value="SAF_AFP_Neu5Ac"/>
</dbReference>
<dbReference type="GO" id="GO:0016051">
    <property type="term" value="P:carbohydrate biosynthetic process"/>
    <property type="evidence" value="ECO:0007669"/>
    <property type="project" value="InterPro"/>
</dbReference>
<name>A0AAW6HKP8_BACOV</name>
<dbReference type="Pfam" id="PF08666">
    <property type="entry name" value="SAF"/>
    <property type="match status" value="1"/>
</dbReference>
<dbReference type="GO" id="GO:0050462">
    <property type="term" value="F:N-acetylneuraminate synthase activity"/>
    <property type="evidence" value="ECO:0007669"/>
    <property type="project" value="UniProtKB-EC"/>
</dbReference>
<dbReference type="Gene3D" id="3.20.20.70">
    <property type="entry name" value="Aldolase class I"/>
    <property type="match status" value="1"/>
</dbReference>
<dbReference type="SUPFAM" id="SSF51269">
    <property type="entry name" value="AFP III-like domain"/>
    <property type="match status" value="1"/>
</dbReference>
<dbReference type="InterPro" id="IPR013132">
    <property type="entry name" value="PseI/NeuA/B-like_N"/>
</dbReference>
<dbReference type="EC" id="2.5.1.56" evidence="2"/>
<keyword evidence="2" id="KW-0808">Transferase</keyword>
<feature type="domain" description="AFP-like" evidence="1">
    <location>
        <begin position="283"/>
        <end position="335"/>
    </location>
</feature>
<protein>
    <submittedName>
        <fullName evidence="2">N-acetylneuraminate synthase</fullName>
        <ecNumber evidence="2">2.5.1.56</ecNumber>
    </submittedName>
</protein>
<dbReference type="InterPro" id="IPR013785">
    <property type="entry name" value="Aldolase_TIM"/>
</dbReference>
<dbReference type="Pfam" id="PF03102">
    <property type="entry name" value="NeuB"/>
    <property type="match status" value="1"/>
</dbReference>
<dbReference type="EMBL" id="JAQNZF010000033">
    <property type="protein sequence ID" value="MDC2744568.1"/>
    <property type="molecule type" value="Genomic_DNA"/>
</dbReference>
<dbReference type="CDD" id="cd11615">
    <property type="entry name" value="SAF_NeuB_like"/>
    <property type="match status" value="1"/>
</dbReference>
<dbReference type="Proteomes" id="UP001219389">
    <property type="component" value="Unassembled WGS sequence"/>
</dbReference>
<evidence type="ECO:0000313" key="3">
    <source>
        <dbReference type="Proteomes" id="UP001219389"/>
    </source>
</evidence>
<organism evidence="2 3">
    <name type="scientific">Bacteroides ovatus</name>
    <dbReference type="NCBI Taxonomy" id="28116"/>
    <lineage>
        <taxon>Bacteria</taxon>
        <taxon>Pseudomonadati</taxon>
        <taxon>Bacteroidota</taxon>
        <taxon>Bacteroidia</taxon>
        <taxon>Bacteroidales</taxon>
        <taxon>Bacteroidaceae</taxon>
        <taxon>Bacteroides</taxon>
    </lineage>
</organism>
<dbReference type="PANTHER" id="PTHR42966:SF1">
    <property type="entry name" value="SIALIC ACID SYNTHASE"/>
    <property type="match status" value="1"/>
</dbReference>
<evidence type="ECO:0000259" key="1">
    <source>
        <dbReference type="PROSITE" id="PS50844"/>
    </source>
</evidence>
<sequence>MEKVLIIAEAGVNHNGSIELAKKLVDEAAEAGVDYIKFQTFKSEKLVSKSAKQAEYQQRNIGKADESQLAMLKKLELSEVDHRVLIDYCNERGVKFFSTAFDLSTIDLLKSFNIGFWKIPSGEVTNYPYIRKIARYGEPVILSTGMCELYDIEAAFNVLLEEGVKKEDITILHCNTEYPTPYQDVNLHAMLEIGNKFGVKIGYSDHTKGIEVPIAAVALGATVIEKHFTLDKNMEGPDHKASLEPDELKAMVSSIRNIEQALGTGHKTISESERKNIEIARKSIVAARPIKKGELLTEDNLTVKRPGNGINPMRWNEVLGTVAIKDYQEEDKIVL</sequence>
<reference evidence="2" key="1">
    <citation type="submission" date="2022-10" db="EMBL/GenBank/DDBJ databases">
        <title>Human gut microbiome strain richness.</title>
        <authorList>
            <person name="Chen-Liaw A."/>
        </authorList>
    </citation>
    <scope>NUCLEOTIDE SEQUENCE</scope>
    <source>
        <strain evidence="2">BSD2780120875st1_E1_BSD2780120875_150330</strain>
    </source>
</reference>
<proteinExistence type="predicted"/>
<dbReference type="NCBIfam" id="TIGR03569">
    <property type="entry name" value="NeuB_NnaB"/>
    <property type="match status" value="1"/>
</dbReference>
<dbReference type="GO" id="GO:0047444">
    <property type="term" value="F:N-acylneuraminate-9-phosphate synthase activity"/>
    <property type="evidence" value="ECO:0007669"/>
    <property type="project" value="TreeGrafter"/>
</dbReference>
<dbReference type="SUPFAM" id="SSF51569">
    <property type="entry name" value="Aldolase"/>
    <property type="match status" value="1"/>
</dbReference>
<comment type="caution">
    <text evidence="2">The sequence shown here is derived from an EMBL/GenBank/DDBJ whole genome shotgun (WGS) entry which is preliminary data.</text>
</comment>
<gene>
    <name evidence="2" type="primary">neuB</name>
    <name evidence="2" type="ORF">PO382_20340</name>
</gene>
<dbReference type="InterPro" id="IPR057736">
    <property type="entry name" value="SAF_PseI/NeuA/NeuB"/>
</dbReference>
<dbReference type="PANTHER" id="PTHR42966">
    <property type="entry name" value="N-ACETYLNEURAMINATE SYNTHASE"/>
    <property type="match status" value="1"/>
</dbReference>
<dbReference type="PROSITE" id="PS50844">
    <property type="entry name" value="AFP_LIKE"/>
    <property type="match status" value="1"/>
</dbReference>
<dbReference type="InterPro" id="IPR036732">
    <property type="entry name" value="AFP_Neu5c_C_sf"/>
</dbReference>
<dbReference type="RefSeq" id="WP_061448141.1">
    <property type="nucleotide sequence ID" value="NZ_CAXTIO010000018.1"/>
</dbReference>
<dbReference type="InterPro" id="IPR020007">
    <property type="entry name" value="NeuB/NeuA"/>
</dbReference>
<dbReference type="Gene3D" id="3.90.1210.10">
    <property type="entry name" value="Antifreeze-like/N-acetylneuraminic acid synthase C-terminal domain"/>
    <property type="match status" value="1"/>
</dbReference>
<dbReference type="InterPro" id="IPR051690">
    <property type="entry name" value="PseI-like"/>
</dbReference>
<dbReference type="InterPro" id="IPR013974">
    <property type="entry name" value="SAF"/>
</dbReference>
<dbReference type="AlphaFoldDB" id="A0AAW6HKP8"/>